<dbReference type="PROSITE" id="PS50109">
    <property type="entry name" value="HIS_KIN"/>
    <property type="match status" value="1"/>
</dbReference>
<keyword evidence="6" id="KW-0812">Transmembrane</keyword>
<protein>
    <recommendedName>
        <fullName evidence="2">histidine kinase</fullName>
        <ecNumber evidence="2">2.7.13.3</ecNumber>
    </recommendedName>
</protein>
<feature type="transmembrane region" description="Helical" evidence="6">
    <location>
        <begin position="204"/>
        <end position="223"/>
    </location>
</feature>
<dbReference type="InterPro" id="IPR004358">
    <property type="entry name" value="Sig_transdc_His_kin-like_C"/>
</dbReference>
<dbReference type="SUPFAM" id="SSF55874">
    <property type="entry name" value="ATPase domain of HSP90 chaperone/DNA topoisomerase II/histidine kinase"/>
    <property type="match status" value="1"/>
</dbReference>
<dbReference type="eggNOG" id="arCOG06516">
    <property type="taxonomic scope" value="Archaea"/>
</dbReference>
<dbReference type="InterPro" id="IPR000700">
    <property type="entry name" value="PAS-assoc_C"/>
</dbReference>
<dbReference type="STRING" id="351160.RCIX2208"/>
<dbReference type="InterPro" id="IPR036890">
    <property type="entry name" value="HATPase_C_sf"/>
</dbReference>
<reference evidence="10 11" key="1">
    <citation type="journal article" date="2006" name="Science">
        <title>Genome of rice cluster I archaea -- the key methane producers in the rice rhizosphere.</title>
        <authorList>
            <person name="Erkel C."/>
            <person name="Kube M."/>
            <person name="Reinhardt R."/>
            <person name="Liesack W."/>
        </authorList>
    </citation>
    <scope>NUCLEOTIDE SEQUENCE [LARGE SCALE GENOMIC DNA]</scope>
    <source>
        <strain evidence="11">DSM 22066 / NBRC 105507 / MRE50</strain>
    </source>
</reference>
<dbReference type="CDD" id="cd00075">
    <property type="entry name" value="HATPase"/>
    <property type="match status" value="1"/>
</dbReference>
<dbReference type="Pfam" id="PF13426">
    <property type="entry name" value="PAS_9"/>
    <property type="match status" value="1"/>
</dbReference>
<feature type="transmembrane region" description="Helical" evidence="6">
    <location>
        <begin position="41"/>
        <end position="61"/>
    </location>
</feature>
<dbReference type="PROSITE" id="PS50112">
    <property type="entry name" value="PAS"/>
    <property type="match status" value="1"/>
</dbReference>
<dbReference type="PRINTS" id="PR00344">
    <property type="entry name" value="BCTRLSENSOR"/>
</dbReference>
<dbReference type="GeneID" id="25397273"/>
<dbReference type="EMBL" id="AM114193">
    <property type="protein sequence ID" value="CAJ37327.1"/>
    <property type="molecule type" value="Genomic_DNA"/>
</dbReference>
<sequence length="642" mass="72653">MGGVEAGMHELDTWKLMLAAVGTTIVLNIIALLLPALYSNFFYGTIQVLWPILIVLILVRIYFRETDQHVRQFIWFFAAAMVVWSLTTLLWEVVFFQIQADPIVYYISGFGYLFAYFIMIYALLEIRHSRQWYLSKPINLLINIIGIIAIATTVTLVAAGIDWGDPRAFDMVTLLVYMVVDLIIILLCFKLLNMDIRDELKYLVSVICGFAAVNMIADVLFEIRWMLQISTVFSHKISVLTDIIYTVSLVFMAISLLFYLSDSRDRLLTTISRQISDARPYVQDIIENSPDAMFLCDVSGRLAIVNEPMTRLLNMDRAAIIGKLNFFEYLGRMDEGMISAIGRLKKGESYSVSKMMFCSSGKTEGTYVSMRLFPLLDGRKEISGYAGIIQDITEQLHNERELAESKRQVELYMDIMSHDINNINQIGRSHLEIAMMKLESEGRLGPESKQHIEKPLEAFTNSSRLISNIKMIKKVQAREVQYQPIDIGEVLEDIVKEHNGSIDRIININYTSTRGLTIKANYLLREVFSNLVGNAIKHSSPEKPLNIDIITETILRNDKKYYRILIEDNGPGIPDTSKCAIFNRVNTGRSQQKGRGLGLYIVSALVENYGGTIGVEDRVPGTHASGARFIVEFPADTGDTAV</sequence>
<evidence type="ECO:0000256" key="4">
    <source>
        <dbReference type="ARBA" id="ARBA00022679"/>
    </source>
</evidence>
<dbReference type="Proteomes" id="UP000000663">
    <property type="component" value="Chromosome"/>
</dbReference>
<dbReference type="RefSeq" id="WP_012035254.1">
    <property type="nucleotide sequence ID" value="NC_009464.1"/>
</dbReference>
<evidence type="ECO:0000256" key="5">
    <source>
        <dbReference type="ARBA" id="ARBA00022777"/>
    </source>
</evidence>
<organism evidence="10 11">
    <name type="scientific">Methanocella arvoryzae (strain DSM 22066 / NBRC 105507 / MRE50)</name>
    <dbReference type="NCBI Taxonomy" id="351160"/>
    <lineage>
        <taxon>Archaea</taxon>
        <taxon>Methanobacteriati</taxon>
        <taxon>Methanobacteriota</taxon>
        <taxon>Stenosarchaea group</taxon>
        <taxon>Methanomicrobia</taxon>
        <taxon>Methanocellales</taxon>
        <taxon>Methanocellaceae</taxon>
        <taxon>Methanocella</taxon>
    </lineage>
</organism>
<dbReference type="NCBIfam" id="TIGR00229">
    <property type="entry name" value="sensory_box"/>
    <property type="match status" value="1"/>
</dbReference>
<feature type="transmembrane region" description="Helical" evidence="6">
    <location>
        <begin position="171"/>
        <end position="192"/>
    </location>
</feature>
<evidence type="ECO:0000313" key="10">
    <source>
        <dbReference type="EMBL" id="CAJ37327.1"/>
    </source>
</evidence>
<comment type="catalytic activity">
    <reaction evidence="1">
        <text>ATP + protein L-histidine = ADP + protein N-phospho-L-histidine.</text>
        <dbReference type="EC" id="2.7.13.3"/>
    </reaction>
</comment>
<dbReference type="InterPro" id="IPR052162">
    <property type="entry name" value="Sensor_kinase/Photoreceptor"/>
</dbReference>
<dbReference type="GO" id="GO:0004673">
    <property type="term" value="F:protein histidine kinase activity"/>
    <property type="evidence" value="ECO:0007669"/>
    <property type="project" value="UniProtKB-EC"/>
</dbReference>
<evidence type="ECO:0000256" key="2">
    <source>
        <dbReference type="ARBA" id="ARBA00012438"/>
    </source>
</evidence>
<keyword evidence="5 10" id="KW-0418">Kinase</keyword>
<dbReference type="InterPro" id="IPR000014">
    <property type="entry name" value="PAS"/>
</dbReference>
<dbReference type="PANTHER" id="PTHR43304:SF1">
    <property type="entry name" value="PAC DOMAIN-CONTAINING PROTEIN"/>
    <property type="match status" value="1"/>
</dbReference>
<dbReference type="Pfam" id="PF02518">
    <property type="entry name" value="HATPase_c"/>
    <property type="match status" value="1"/>
</dbReference>
<feature type="transmembrane region" description="Helical" evidence="6">
    <location>
        <begin position="243"/>
        <end position="260"/>
    </location>
</feature>
<dbReference type="InterPro" id="IPR005467">
    <property type="entry name" value="His_kinase_dom"/>
</dbReference>
<feature type="transmembrane region" description="Helical" evidence="6">
    <location>
        <begin position="16"/>
        <end position="35"/>
    </location>
</feature>
<dbReference type="OrthoDB" id="342253at2157"/>
<feature type="domain" description="PAS" evidence="8">
    <location>
        <begin position="278"/>
        <end position="330"/>
    </location>
</feature>
<dbReference type="EC" id="2.7.13.3" evidence="2"/>
<dbReference type="SUPFAM" id="SSF55785">
    <property type="entry name" value="PYP-like sensor domain (PAS domain)"/>
    <property type="match status" value="1"/>
</dbReference>
<dbReference type="eggNOG" id="arCOG06219">
    <property type="taxonomic scope" value="Archaea"/>
</dbReference>
<keyword evidence="4" id="KW-0808">Transferase</keyword>
<dbReference type="CDD" id="cd00130">
    <property type="entry name" value="PAS"/>
    <property type="match status" value="1"/>
</dbReference>
<evidence type="ECO:0000259" key="8">
    <source>
        <dbReference type="PROSITE" id="PS50112"/>
    </source>
</evidence>
<feature type="transmembrane region" description="Helical" evidence="6">
    <location>
        <begin position="138"/>
        <end position="159"/>
    </location>
</feature>
<evidence type="ECO:0000313" key="11">
    <source>
        <dbReference type="Proteomes" id="UP000000663"/>
    </source>
</evidence>
<gene>
    <name evidence="10" type="ORF">RCIX2208</name>
</gene>
<dbReference type="Gene3D" id="3.30.450.20">
    <property type="entry name" value="PAS domain"/>
    <property type="match status" value="1"/>
</dbReference>
<dbReference type="PANTHER" id="PTHR43304">
    <property type="entry name" value="PHYTOCHROME-LIKE PROTEIN CPH1"/>
    <property type="match status" value="1"/>
</dbReference>
<dbReference type="InterPro" id="IPR035965">
    <property type="entry name" value="PAS-like_dom_sf"/>
</dbReference>
<dbReference type="KEGG" id="rci:RCIX2208"/>
<accession>Q0W2R6</accession>
<evidence type="ECO:0000259" key="7">
    <source>
        <dbReference type="PROSITE" id="PS50109"/>
    </source>
</evidence>
<feature type="transmembrane region" description="Helical" evidence="6">
    <location>
        <begin position="73"/>
        <end position="91"/>
    </location>
</feature>
<dbReference type="SMART" id="SM00091">
    <property type="entry name" value="PAS"/>
    <property type="match status" value="1"/>
</dbReference>
<keyword evidence="6" id="KW-0472">Membrane</keyword>
<dbReference type="InterPro" id="IPR003594">
    <property type="entry name" value="HATPase_dom"/>
</dbReference>
<proteinExistence type="predicted"/>
<dbReference type="Gene3D" id="3.30.565.10">
    <property type="entry name" value="Histidine kinase-like ATPase, C-terminal domain"/>
    <property type="match status" value="1"/>
</dbReference>
<keyword evidence="6" id="KW-1133">Transmembrane helix</keyword>
<keyword evidence="3" id="KW-0597">Phosphoprotein</keyword>
<dbReference type="SMART" id="SM00387">
    <property type="entry name" value="HATPase_c"/>
    <property type="match status" value="1"/>
</dbReference>
<feature type="domain" description="PAC" evidence="9">
    <location>
        <begin position="350"/>
        <end position="404"/>
    </location>
</feature>
<dbReference type="PROSITE" id="PS50113">
    <property type="entry name" value="PAC"/>
    <property type="match status" value="1"/>
</dbReference>
<evidence type="ECO:0000256" key="3">
    <source>
        <dbReference type="ARBA" id="ARBA00022553"/>
    </source>
</evidence>
<evidence type="ECO:0000256" key="1">
    <source>
        <dbReference type="ARBA" id="ARBA00000085"/>
    </source>
</evidence>
<keyword evidence="11" id="KW-1185">Reference proteome</keyword>
<evidence type="ECO:0000256" key="6">
    <source>
        <dbReference type="SAM" id="Phobius"/>
    </source>
</evidence>
<evidence type="ECO:0000259" key="9">
    <source>
        <dbReference type="PROSITE" id="PS50113"/>
    </source>
</evidence>
<feature type="domain" description="Histidine kinase" evidence="7">
    <location>
        <begin position="415"/>
        <end position="637"/>
    </location>
</feature>
<dbReference type="AlphaFoldDB" id="Q0W2R6"/>
<name>Q0W2R6_METAR</name>
<feature type="transmembrane region" description="Helical" evidence="6">
    <location>
        <begin position="103"/>
        <end position="126"/>
    </location>
</feature>